<dbReference type="Proteomes" id="UP001597083">
    <property type="component" value="Unassembled WGS sequence"/>
</dbReference>
<comment type="caution">
    <text evidence="3">The sequence shown here is derived from an EMBL/GenBank/DDBJ whole genome shotgun (WGS) entry which is preliminary data.</text>
</comment>
<feature type="transmembrane region" description="Helical" evidence="1">
    <location>
        <begin position="152"/>
        <end position="172"/>
    </location>
</feature>
<evidence type="ECO:0000313" key="3">
    <source>
        <dbReference type="EMBL" id="MFD0855641.1"/>
    </source>
</evidence>
<name>A0ABW3CMV3_9ACTN</name>
<dbReference type="InterPro" id="IPR050879">
    <property type="entry name" value="Acyltransferase_3"/>
</dbReference>
<dbReference type="GO" id="GO:0016746">
    <property type="term" value="F:acyltransferase activity"/>
    <property type="evidence" value="ECO:0007669"/>
    <property type="project" value="UniProtKB-KW"/>
</dbReference>
<organism evidence="3 4">
    <name type="scientific">Actinomadura adrarensis</name>
    <dbReference type="NCBI Taxonomy" id="1819600"/>
    <lineage>
        <taxon>Bacteria</taxon>
        <taxon>Bacillati</taxon>
        <taxon>Actinomycetota</taxon>
        <taxon>Actinomycetes</taxon>
        <taxon>Streptosporangiales</taxon>
        <taxon>Thermomonosporaceae</taxon>
        <taxon>Actinomadura</taxon>
    </lineage>
</organism>
<evidence type="ECO:0000259" key="2">
    <source>
        <dbReference type="Pfam" id="PF01757"/>
    </source>
</evidence>
<sequence>MRTGQPGLPSPAAHPTSGSTVRLGWLDALRGIAALVVALHHGTYEYLPQFRHEILYFLDPGDCGVLLFFLVSGYIIPASLERTGSVRRFWISRAFRIYPLLLVVLAAVLILDLTGLKAMRAGTLDAYEPVGAVLAHLTMMQDLLAVPNAVNVLWTLSFEMAFYLLVVGLFGLGGLHRRSVTITVVLAVAA</sequence>
<evidence type="ECO:0000256" key="1">
    <source>
        <dbReference type="SAM" id="Phobius"/>
    </source>
</evidence>
<keyword evidence="1" id="KW-1133">Transmembrane helix</keyword>
<protein>
    <submittedName>
        <fullName evidence="3">Acyltransferase family protein</fullName>
        <ecNumber evidence="3">2.3.-.-</ecNumber>
    </submittedName>
</protein>
<accession>A0ABW3CMV3</accession>
<feature type="non-terminal residue" evidence="3">
    <location>
        <position position="190"/>
    </location>
</feature>
<dbReference type="Pfam" id="PF01757">
    <property type="entry name" value="Acyl_transf_3"/>
    <property type="match status" value="1"/>
</dbReference>
<dbReference type="PANTHER" id="PTHR23028:SF53">
    <property type="entry name" value="ACYL_TRANSF_3 DOMAIN-CONTAINING PROTEIN"/>
    <property type="match status" value="1"/>
</dbReference>
<dbReference type="PANTHER" id="PTHR23028">
    <property type="entry name" value="ACETYLTRANSFERASE"/>
    <property type="match status" value="1"/>
</dbReference>
<reference evidence="4" key="1">
    <citation type="journal article" date="2019" name="Int. J. Syst. Evol. Microbiol.">
        <title>The Global Catalogue of Microorganisms (GCM) 10K type strain sequencing project: providing services to taxonomists for standard genome sequencing and annotation.</title>
        <authorList>
            <consortium name="The Broad Institute Genomics Platform"/>
            <consortium name="The Broad Institute Genome Sequencing Center for Infectious Disease"/>
            <person name="Wu L."/>
            <person name="Ma J."/>
        </authorList>
    </citation>
    <scope>NUCLEOTIDE SEQUENCE [LARGE SCALE GENOMIC DNA]</scope>
    <source>
        <strain evidence="4">JCM 31696</strain>
    </source>
</reference>
<feature type="transmembrane region" description="Helical" evidence="1">
    <location>
        <begin position="54"/>
        <end position="76"/>
    </location>
</feature>
<dbReference type="EC" id="2.3.-.-" evidence="3"/>
<keyword evidence="1" id="KW-0812">Transmembrane</keyword>
<proteinExistence type="predicted"/>
<keyword evidence="4" id="KW-1185">Reference proteome</keyword>
<feature type="domain" description="Acyltransferase 3" evidence="2">
    <location>
        <begin position="24"/>
        <end position="188"/>
    </location>
</feature>
<keyword evidence="1" id="KW-0472">Membrane</keyword>
<dbReference type="InterPro" id="IPR002656">
    <property type="entry name" value="Acyl_transf_3_dom"/>
</dbReference>
<evidence type="ECO:0000313" key="4">
    <source>
        <dbReference type="Proteomes" id="UP001597083"/>
    </source>
</evidence>
<keyword evidence="3" id="KW-0808">Transferase</keyword>
<dbReference type="EMBL" id="JBHTIR010003703">
    <property type="protein sequence ID" value="MFD0855641.1"/>
    <property type="molecule type" value="Genomic_DNA"/>
</dbReference>
<gene>
    <name evidence="3" type="ORF">ACFQ07_25595</name>
</gene>
<keyword evidence="3" id="KW-0012">Acyltransferase</keyword>
<feature type="transmembrane region" description="Helical" evidence="1">
    <location>
        <begin position="97"/>
        <end position="116"/>
    </location>
</feature>